<dbReference type="Gene3D" id="1.10.195.10">
    <property type="entry name" value="HIV-1 VPU cytoplasmic domain"/>
    <property type="match status" value="1"/>
</dbReference>
<evidence type="ECO:0000256" key="1">
    <source>
        <dbReference type="ARBA" id="ARBA00004313"/>
    </source>
</evidence>
<evidence type="ECO:0000256" key="7">
    <source>
        <dbReference type="ARBA" id="ARBA00022703"/>
    </source>
</evidence>
<dbReference type="GO" id="GO:0039587">
    <property type="term" value="P:symbiont-mediated-mediated suppression of host tetherin activity"/>
    <property type="evidence" value="ECO:0007669"/>
    <property type="project" value="UniProtKB-UniRule"/>
</dbReference>
<keyword evidence="6 14" id="KW-0812">Transmembrane</keyword>
<comment type="activity regulation">
    <text evidence="14">Ion channel activity is inhibited by hexamethylene amiloride in vitro.</text>
</comment>
<dbReference type="Pfam" id="PF00558">
    <property type="entry name" value="Vpu"/>
    <property type="match status" value="1"/>
</dbReference>
<evidence type="ECO:0000256" key="6">
    <source>
        <dbReference type="ARBA" id="ARBA00022692"/>
    </source>
</evidence>
<evidence type="ECO:0000256" key="11">
    <source>
        <dbReference type="ARBA" id="ARBA00023303"/>
    </source>
</evidence>
<feature type="transmembrane region" description="Helical" evidence="15">
    <location>
        <begin position="6"/>
        <end position="28"/>
    </location>
</feature>
<keyword evidence="11 14" id="KW-0407">Ion channel</keyword>
<comment type="similarity">
    <text evidence="14 15">Belongs to the HIV-1 VPU protein family.</text>
</comment>
<evidence type="ECO:0000256" key="15">
    <source>
        <dbReference type="RuleBase" id="RU364058"/>
    </source>
</evidence>
<evidence type="ECO:0000256" key="8">
    <source>
        <dbReference type="ARBA" id="ARBA00022870"/>
    </source>
</evidence>
<evidence type="ECO:0000256" key="12">
    <source>
        <dbReference type="ARBA" id="ARBA00030659"/>
    </source>
</evidence>
<evidence type="ECO:0000313" key="16">
    <source>
        <dbReference type="EMBL" id="AYP19895.1"/>
    </source>
</evidence>
<evidence type="ECO:0000256" key="10">
    <source>
        <dbReference type="ARBA" id="ARBA00023136"/>
    </source>
</evidence>
<comment type="miscellaneous">
    <text evidence="14">HIV-1 lineages are divided in three main groups, M (for Major), O (for Outlier), and N (for New, or Non-M, Non-O). The vast majority of strains found worldwide belong to the group M. Group O seems to be endemic to and largely confined to Cameroon and neighboring countries in West Central Africa, where these viruses represent a small minority of HIV-1 strains. The group N is represented by a limited number of isolates from Cameroonian persons. The group M is further subdivided in 9 clades or subtypes (A to D, F to H, J and K).</text>
</comment>
<evidence type="ECO:0000256" key="4">
    <source>
        <dbReference type="ARBA" id="ARBA00022553"/>
    </source>
</evidence>
<organismHost>
    <name type="scientific">Homo sapiens</name>
    <name type="common">Human</name>
    <dbReference type="NCBI Taxonomy" id="9606"/>
</organismHost>
<keyword evidence="3 14" id="KW-0813">Transport</keyword>
<dbReference type="GO" id="GO:0032801">
    <property type="term" value="P:receptor catabolic process"/>
    <property type="evidence" value="ECO:0007669"/>
    <property type="project" value="UniProtKB-UniRule"/>
</dbReference>
<evidence type="ECO:0000256" key="5">
    <source>
        <dbReference type="ARBA" id="ARBA00022581"/>
    </source>
</evidence>
<dbReference type="GO" id="GO:0005261">
    <property type="term" value="F:monoatomic cation channel activity"/>
    <property type="evidence" value="ECO:0007669"/>
    <property type="project" value="UniProtKB-UniRule"/>
</dbReference>
<keyword evidence="5 14" id="KW-0945">Host-virus interaction</keyword>
<dbReference type="EMBL" id="MH705153">
    <property type="protein sequence ID" value="AYP19895.1"/>
    <property type="molecule type" value="Genomic_RNA"/>
</dbReference>
<evidence type="ECO:0000256" key="2">
    <source>
        <dbReference type="ARBA" id="ARBA00018094"/>
    </source>
</evidence>
<dbReference type="GO" id="GO:0039502">
    <property type="term" value="P:symbiont-mediated suppression of host type I interferon-mediated signaling pathway"/>
    <property type="evidence" value="ECO:0007669"/>
    <property type="project" value="UniProtKB-UniRule"/>
</dbReference>
<feature type="topological domain" description="Cytoplasmic" evidence="14">
    <location>
        <begin position="28"/>
        <end position="81"/>
    </location>
</feature>
<comment type="subunit">
    <text evidence="14">Homopentamer. Interacts with host CD4 and BRTC; these interactions induce proteasomal degradation of CD4. Interacts with host BST2; this interaction leads to the degradation of host BST2. Interacts with host FBXW11. Interacts with host AP1M1; this interaction plays a role in the mistrafficking and subsequent degradation of host BST2. Interacts with host RANBP2; this interaction allows Vpu to down-regulate host BLM sumoylation.</text>
</comment>
<evidence type="ECO:0000256" key="14">
    <source>
        <dbReference type="HAMAP-Rule" id="MF_04082"/>
    </source>
</evidence>
<keyword evidence="4 14" id="KW-0597">Phosphoprotein</keyword>
<reference evidence="16" key="1">
    <citation type="journal article" date="2018" name="Front. Microbiol.">
        <title>Universal Target Capture of HIV Sequences From NGS Libraries.</title>
        <authorList>
            <person name="Yamaguchi J."/>
            <person name="Olivo A."/>
            <person name="Laeyendecker O."/>
            <person name="Forberg K."/>
            <person name="Ndembi N."/>
            <person name="Mbanya D."/>
            <person name="Kaptue L."/>
            <person name="Quinn T.C."/>
            <person name="Cloherty G.A."/>
            <person name="Rodgers M.A."/>
            <person name="Berg M.G."/>
        </authorList>
    </citation>
    <scope>NUCLEOTIDE SEQUENCE</scope>
    <source>
        <strain evidence="16">PBS6126</strain>
    </source>
</reference>
<keyword evidence="14 15" id="KW-1133">Transmembrane helix</keyword>
<dbReference type="GO" id="GO:0019076">
    <property type="term" value="P:viral release from host cell"/>
    <property type="evidence" value="ECO:0007669"/>
    <property type="project" value="UniProtKB-UniRule"/>
</dbReference>
<comment type="function">
    <text evidence="15">Enhances virion budding by targeting host CD4 and Tetherin/BST2 to proteasome degradation. Degradation of CD4 prevents any unwanted premature interactions between viral Env and its host receptor CD4 in the endoplasmic reticulum. Degradation of antiretroviral protein Tetherin/BST2 is important for virion budding, as BST2 tethers new viral particles to the host cell membrane. Mechanistically, Vpu bridges either CD4 or BST2 to BTRC, a substrate recognition subunit of the Skp1/Cullin/F-box protein E3 ubiquitin ligase, induces their ubiquitination and subsequent proteasomal degradation. The alteration of the E3 ligase specificity by Vpu seems to promote the degradation of host IKBKB, leading to NF-kappa-B down-regulation and subsequent apoptosis. Acts as a viroporin that forms an oligomeric ion channel in membranes. Modulates the host DNA repair mechanisms to promote degradation of nuclear viral cDNA in cells that are already productively infected in order to suppress immune sensing and proviral hyper-integration (superinfection). Manipulates PML-NBs and modulates SUMOylation of host BLM protein thereby enhancing its DNA-end processing activity toward viral unintegrated linear DNA. Also inhibits RAD52-mediated homologous repair of viral cDNA, preventing the generation of dead-end circular forms of single copies of the long terminal repeat and permitting sustained nucleolytic attack.</text>
</comment>
<comment type="caution">
    <text evidence="14">Lacks conserved residue(s) required for the propagation of feature annotation.</text>
</comment>
<keyword evidence="8 14" id="KW-1043">Host membrane</keyword>
<comment type="subcellular location">
    <subcellularLocation>
        <location evidence="1 14 15">Host membrane</location>
        <topology evidence="1 14 15">Single-pass type I membrane protein</topology>
    </subcellularLocation>
</comment>
<dbReference type="GO" id="GO:0052170">
    <property type="term" value="P:symbiont-mediated suppression of host innate immune response"/>
    <property type="evidence" value="ECO:0007669"/>
    <property type="project" value="UniProtKB-KW"/>
</dbReference>
<dbReference type="InterPro" id="IPR009032">
    <property type="entry name" value="Vpu_cyt_dom_sf"/>
</dbReference>
<keyword evidence="10 14" id="KW-0472">Membrane</keyword>
<comment type="domain">
    <text evidence="14">The N-terminus and transmembrane domains are required for self-oligomerization and proper virion budding, whereas the cytoplasmic domain is required for CD4 degradation. The cytoplasmic domain is composed of 2 amphipathic alpha helix that form a U-shape.</text>
</comment>
<sequence length="81" mass="9457">MSPLQIYAIIGLIVALIIAIVLWTIIGIEYKELLKQRKINQLVKRIRERAEDSGNESDWDTEELLKLVEMGNYDLWDNNNL</sequence>
<keyword evidence="14" id="KW-1084">Inhibition of host tetherin by virus</keyword>
<protein>
    <recommendedName>
        <fullName evidence="2 14">Protein Vpu</fullName>
    </recommendedName>
    <alternativeName>
        <fullName evidence="13 14">U ORF protein</fullName>
    </alternativeName>
    <alternativeName>
        <fullName evidence="12 14">Viral protein U</fullName>
    </alternativeName>
</protein>
<comment type="function">
    <text evidence="14">Enhances virion budding, by targeting human CD4 and Tetherin/BST2 to proteasome degradation. Degradation of CD4 prevents any unwanted premature interactions between viral Env and its host receptor CD4 in the endoplasmic reticulum. Degradation of antiretroviral protein Tetherin/BST2 is important for virion budding, as BST2 tethers new viral particles to the host cell membrane. Mechanistically, Vpu bridges either CD4 or BST2 to BTRC, a substrate recognition subunit of the Skp1/Cullin/F-box protein E3 ubiquitin ligase, induces their ubiquitination and subsequent proteasomal degradation. The alteration of the E3 ligase specificity by Vpu seems to promote the degradation of host IKBKB, leading to NF-kappa-B down-regulation and subsequent apoptosis. Acts as a viroporin that forms an oligomeric ion channel in membranes. Modulates the host DNA repair mechanisms to promote degradation of nuclear viral cDNA in cells that are already productively infected in order to suppress immune sensing and proviral hyper-integration (superinfection). Manipulates PML-NBs and modulates SUMOylation of host BLM protein thereby enhancing its DNA-end processing activity toward viral unintegrated linear DNA. Also inhibits RAD52-mediated homologous repair of viral cDNA, preventing the generation of dead-end circular forms of single copies of the long terminal repeat and permitting sustained nucleolytic attack.</text>
</comment>
<comment type="PTM">
    <text evidence="14">Phosphorylated by host CK2. This phosphorylation is necessary for interaction with human BTRC and degradation of CD4.</text>
</comment>
<keyword evidence="9 14" id="KW-0406">Ion transport</keyword>
<evidence type="ECO:0000256" key="9">
    <source>
        <dbReference type="ARBA" id="ARBA00023065"/>
    </source>
</evidence>
<dbReference type="InterPro" id="IPR008187">
    <property type="entry name" value="Vpu"/>
</dbReference>
<dbReference type="HAMAP" id="MF_04082">
    <property type="entry name" value="HIV_VPU"/>
    <property type="match status" value="1"/>
</dbReference>
<keyword evidence="14" id="KW-1090">Inhibition of host innate immune response by virus</keyword>
<proteinExistence type="inferred from homology"/>
<evidence type="ECO:0000256" key="13">
    <source>
        <dbReference type="ARBA" id="ARBA00031215"/>
    </source>
</evidence>
<keyword evidence="14" id="KW-0922">Interferon antiviral system evasion</keyword>
<dbReference type="GO" id="GO:0016020">
    <property type="term" value="C:membrane"/>
    <property type="evidence" value="ECO:0007669"/>
    <property type="project" value="UniProtKB-UniRule"/>
</dbReference>
<dbReference type="SUPFAM" id="SSF57647">
    <property type="entry name" value="HIV-1 VPU cytoplasmic domain"/>
    <property type="match status" value="1"/>
</dbReference>
<keyword evidence="14" id="KW-0899">Viral immunoevasion</keyword>
<name>A0A3G2Y6B4_HV1</name>
<accession>A0A3G2Y6B4</accession>
<gene>
    <name evidence="14 15 16" type="primary">vpu</name>
</gene>
<feature type="topological domain" description="Extracellular" evidence="14">
    <location>
        <begin position="1"/>
        <end position="6"/>
    </location>
</feature>
<dbReference type="GO" id="GO:0033644">
    <property type="term" value="C:host cell membrane"/>
    <property type="evidence" value="ECO:0007669"/>
    <property type="project" value="UniProtKB-SubCell"/>
</dbReference>
<organism evidence="16">
    <name type="scientific">Human immunodeficiency virus type 1</name>
    <name type="common">HIV-1</name>
    <dbReference type="NCBI Taxonomy" id="11676"/>
    <lineage>
        <taxon>Viruses</taxon>
        <taxon>Riboviria</taxon>
        <taxon>Pararnavirae</taxon>
        <taxon>Artverviricota</taxon>
        <taxon>Revtraviricetes</taxon>
        <taxon>Ortervirales</taxon>
        <taxon>Retroviridae</taxon>
        <taxon>Orthoretrovirinae</taxon>
        <taxon>Lentivirus</taxon>
        <taxon>Lentivirus humimdef1</taxon>
    </lineage>
</organism>
<keyword evidence="7 14" id="KW-0053">Apoptosis</keyword>
<keyword evidence="14" id="KW-1114">Inhibition of host interferon signaling pathway by virus</keyword>
<evidence type="ECO:0000256" key="3">
    <source>
        <dbReference type="ARBA" id="ARBA00022448"/>
    </source>
</evidence>
<dbReference type="GO" id="GO:0042609">
    <property type="term" value="F:CD4 receptor binding"/>
    <property type="evidence" value="ECO:0007669"/>
    <property type="project" value="UniProtKB-UniRule"/>
</dbReference>